<evidence type="ECO:0000256" key="1">
    <source>
        <dbReference type="ARBA" id="ARBA00010528"/>
    </source>
</evidence>
<dbReference type="InterPro" id="IPR023574">
    <property type="entry name" value="Ribosomal_uL4_dom_sf"/>
</dbReference>
<reference evidence="8" key="1">
    <citation type="journal article" date="2022" name="bioRxiv">
        <title>Genomics of Preaxostyla Flagellates Illuminates Evolutionary Transitions and the Path Towards Mitochondrial Loss.</title>
        <authorList>
            <person name="Novak L.V.F."/>
            <person name="Treitli S.C."/>
            <person name="Pyrih J."/>
            <person name="Halakuc P."/>
            <person name="Pipaliya S.V."/>
            <person name="Vacek V."/>
            <person name="Brzon O."/>
            <person name="Soukal P."/>
            <person name="Eme L."/>
            <person name="Dacks J.B."/>
            <person name="Karnkowska A."/>
            <person name="Elias M."/>
            <person name="Hampl V."/>
        </authorList>
    </citation>
    <scope>NUCLEOTIDE SEQUENCE</scope>
    <source>
        <strain evidence="8">RCP-MX</strain>
    </source>
</reference>
<dbReference type="Gene3D" id="3.40.1370.10">
    <property type="match status" value="1"/>
</dbReference>
<feature type="domain" description="Tectonic-1-3 N-terminal" evidence="7">
    <location>
        <begin position="35"/>
        <end position="138"/>
    </location>
</feature>
<keyword evidence="9" id="KW-1185">Reference proteome</keyword>
<keyword evidence="3" id="KW-0687">Ribonucleoprotein</keyword>
<dbReference type="InterPro" id="IPR045240">
    <property type="entry name" value="Ribosomal_uL4_euk/arch"/>
</dbReference>
<evidence type="ECO:0000259" key="6">
    <source>
        <dbReference type="Pfam" id="PF14374"/>
    </source>
</evidence>
<evidence type="ECO:0000259" key="7">
    <source>
        <dbReference type="Pfam" id="PF25752"/>
    </source>
</evidence>
<dbReference type="GO" id="GO:0005840">
    <property type="term" value="C:ribosome"/>
    <property type="evidence" value="ECO:0007669"/>
    <property type="project" value="UniProtKB-KW"/>
</dbReference>
<feature type="domain" description="Tectonic-1-3" evidence="5">
    <location>
        <begin position="303"/>
        <end position="465"/>
    </location>
</feature>
<evidence type="ECO:0000313" key="9">
    <source>
        <dbReference type="Proteomes" id="UP001141327"/>
    </source>
</evidence>
<evidence type="ECO:0000256" key="4">
    <source>
        <dbReference type="SAM" id="SignalP"/>
    </source>
</evidence>
<accession>A0ABQ8UQ40</accession>
<evidence type="ECO:0000259" key="5">
    <source>
        <dbReference type="Pfam" id="PF07773"/>
    </source>
</evidence>
<feature type="chain" id="PRO_5045475312" evidence="4">
    <location>
        <begin position="20"/>
        <end position="936"/>
    </location>
</feature>
<dbReference type="InterPro" id="IPR057724">
    <property type="entry name" value="TCTN1-3_N"/>
</dbReference>
<evidence type="ECO:0000256" key="3">
    <source>
        <dbReference type="ARBA" id="ARBA00023274"/>
    </source>
</evidence>
<dbReference type="SUPFAM" id="SSF52166">
    <property type="entry name" value="Ribosomal protein L4"/>
    <property type="match status" value="1"/>
</dbReference>
<dbReference type="Pfam" id="PF00573">
    <property type="entry name" value="Ribosomal_L4"/>
    <property type="match status" value="1"/>
</dbReference>
<keyword evidence="2 8" id="KW-0689">Ribosomal protein</keyword>
<feature type="domain" description="Large ribosomal subunit protein uL4 C-terminal" evidence="6">
    <location>
        <begin position="862"/>
        <end position="930"/>
    </location>
</feature>
<name>A0ABQ8UQ40_9EUKA</name>
<protein>
    <submittedName>
        <fullName evidence="8">60S ribosomal protein L4-B</fullName>
    </submittedName>
</protein>
<dbReference type="Pfam" id="PF14374">
    <property type="entry name" value="Ribos_L4_asso_C"/>
    <property type="match status" value="1"/>
</dbReference>
<proteinExistence type="inferred from homology"/>
<dbReference type="Proteomes" id="UP001141327">
    <property type="component" value="Unassembled WGS sequence"/>
</dbReference>
<feature type="signal peptide" evidence="4">
    <location>
        <begin position="1"/>
        <end position="19"/>
    </location>
</feature>
<keyword evidence="4" id="KW-0732">Signal</keyword>
<dbReference type="InterPro" id="IPR025755">
    <property type="entry name" value="Ribos_uL4_C_dom"/>
</dbReference>
<evidence type="ECO:0000313" key="8">
    <source>
        <dbReference type="EMBL" id="KAJ4460566.1"/>
    </source>
</evidence>
<evidence type="ECO:0000256" key="2">
    <source>
        <dbReference type="ARBA" id="ARBA00022980"/>
    </source>
</evidence>
<organism evidence="8 9">
    <name type="scientific">Paratrimastix pyriformis</name>
    <dbReference type="NCBI Taxonomy" id="342808"/>
    <lineage>
        <taxon>Eukaryota</taxon>
        <taxon>Metamonada</taxon>
        <taxon>Preaxostyla</taxon>
        <taxon>Paratrimastigidae</taxon>
        <taxon>Paratrimastix</taxon>
    </lineage>
</organism>
<sequence>MHLKSAILAVVSLWVVVLADYPIDWTSIPVDASQVTSVDSTTADLGNCTCDLTANQCDINCCCDPSCTATQQTHFLTCVAQSSGASKVRTCTEGGYMNSIHIGTTEATVSDIFSSQLCVVINNSPILGTYYTDPAQSESTGVEQALSRAVTASPYSFEQATPTSSTAKDYYRAFRLGVGWAVCVCVGAVFGRPVDASCERYLVDTDASCATAGLPLWNQIAIRGGAVPAPVRVGGVCAYAVVSAALTVTHDGVGQITGASLTYATANLTLAGASTSSPVPLQQRFQLAFAQSGASGTVRPLSGRPGYQAGLPLRAGRLATQDGKSAVLLDAPTEGAMLALGTGAGTGLCSGSRPLNRIDFLRDSRADCTVPITRAAMASCSTLRGSLLGYLSGGPNYTHVAAWGSSDYQNIADWVAILTKSPPDPATSDAPGVCTQLPRQLTYRFLYAYTGAQKNPQLRIVAAERMVDVADFTFAPTAATYGGTIDYTLSVVATFVPYTAQETYDLIPPPPSFMPVLPADMFYPFVPSPAPRVAVFFELNARDPPAVFSLDRISPAFFNSAGLIFCGSSFFHFDRYCEYERMFIRLRLAYRPLVSIFNEADGSCVRQVAMPPVLLAPIRPDIVHFVHTNLAKNHRQAYAVSENAGMQHSAESWGTGRAVARIPRISGGGTHRSGQGAFGNQCRGGRMFAPTKTFRRWHRKVNINQRRYALCSALAAASVVPLVMARGHRIEKVPEIPLVVQDGVEAVTKTKDAMKVLKTLKADSEVEKVKESVAMRAGKGKMRNRRYVQRRGPLVIYNEDKGITRAFRNIPGVELCPVTRLNLLQLAPGGHLGRFVIWTEAAFKKLDQVFGTFKKDSLLKAGYRPPVAMMHNSDITSIINSEQVQSVLRPKKATNPAIRVRKNPLRNKAQMYKLNPMAKMMMKHRKAAKVAAARKH</sequence>
<dbReference type="EMBL" id="JAPMOS010000012">
    <property type="protein sequence ID" value="KAJ4460566.1"/>
    <property type="molecule type" value="Genomic_DNA"/>
</dbReference>
<comment type="similarity">
    <text evidence="1">Belongs to the universal ribosomal protein uL4 family.</text>
</comment>
<gene>
    <name evidence="8" type="ORF">PAPYR_3199</name>
</gene>
<dbReference type="InterPro" id="IPR002136">
    <property type="entry name" value="Ribosomal_uL4"/>
</dbReference>
<dbReference type="Pfam" id="PF07773">
    <property type="entry name" value="TCTN_DUF1619"/>
    <property type="match status" value="1"/>
</dbReference>
<comment type="caution">
    <text evidence="8">The sequence shown here is derived from an EMBL/GenBank/DDBJ whole genome shotgun (WGS) entry which is preliminary data.</text>
</comment>
<dbReference type="InterPro" id="IPR011677">
    <property type="entry name" value="TCTN1-3_dom"/>
</dbReference>
<dbReference type="PANTHER" id="PTHR19431">
    <property type="entry name" value="60S RIBOSOMAL PROTEIN L4"/>
    <property type="match status" value="1"/>
</dbReference>
<dbReference type="Pfam" id="PF25752">
    <property type="entry name" value="DUF1619_N"/>
    <property type="match status" value="1"/>
</dbReference>